<evidence type="ECO:0000256" key="1">
    <source>
        <dbReference type="SAM" id="MobiDB-lite"/>
    </source>
</evidence>
<dbReference type="InterPro" id="IPR003812">
    <property type="entry name" value="Fido"/>
</dbReference>
<feature type="compositionally biased region" description="Low complexity" evidence="1">
    <location>
        <begin position="119"/>
        <end position="134"/>
    </location>
</feature>
<dbReference type="Proteomes" id="UP000321386">
    <property type="component" value="Unassembled WGS sequence"/>
</dbReference>
<feature type="domain" description="Fido" evidence="2">
    <location>
        <begin position="181"/>
        <end position="323"/>
    </location>
</feature>
<name>A0A510URZ5_9CELL</name>
<evidence type="ECO:0000313" key="4">
    <source>
        <dbReference type="Proteomes" id="UP000321386"/>
    </source>
</evidence>
<dbReference type="AlphaFoldDB" id="A0A510URZ5"/>
<dbReference type="EMBL" id="BJUA01000004">
    <property type="protein sequence ID" value="GEK17427.1"/>
    <property type="molecule type" value="Genomic_DNA"/>
</dbReference>
<sequence length="348" mass="36126">MPPRFRERSAHGVAVCWGVVASWASWRALLRRPRTRARGYRRRVTQDALTGWVEVTADAVERARAACDELRWHEAYRRRWREVRAEAGLRAAHASAALEGARLPLDLVRSLATGTTSWPAAGAAPRPADDGAGPTVARGGSAAGVPAVDAEAVLVGALRGASLVESLVPDLGSQQRAALPPLPQLLARAHTVVGAGWLPVDALGRLRTDEPALDQRGLGPAPTGREVAARIDLLARTVATTNAPALVVAALVHAEVLAVRPFVAGNGLVARLVARVLATSGGLDPTGSVLPELTWADAPQPYVAGVAGYSTGEPERVAAWFTSYASAVVAGAAAARTVADAVLAGSLS</sequence>
<organism evidence="3 4">
    <name type="scientific">Cellulomonas persica</name>
    <dbReference type="NCBI Taxonomy" id="76861"/>
    <lineage>
        <taxon>Bacteria</taxon>
        <taxon>Bacillati</taxon>
        <taxon>Actinomycetota</taxon>
        <taxon>Actinomycetes</taxon>
        <taxon>Micrococcales</taxon>
        <taxon>Cellulomonadaceae</taxon>
        <taxon>Cellulomonas</taxon>
    </lineage>
</organism>
<gene>
    <name evidence="3" type="ORF">CPE01_11600</name>
</gene>
<dbReference type="Gene3D" id="1.10.3290.10">
    <property type="entry name" value="Fido-like domain"/>
    <property type="match status" value="1"/>
</dbReference>
<dbReference type="InterPro" id="IPR036597">
    <property type="entry name" value="Fido-like_dom_sf"/>
</dbReference>
<protein>
    <recommendedName>
        <fullName evidence="2">Fido domain-containing protein</fullName>
    </recommendedName>
</protein>
<evidence type="ECO:0000313" key="3">
    <source>
        <dbReference type="EMBL" id="GEK17427.1"/>
    </source>
</evidence>
<evidence type="ECO:0000259" key="2">
    <source>
        <dbReference type="PROSITE" id="PS51459"/>
    </source>
</evidence>
<reference evidence="3 4" key="1">
    <citation type="submission" date="2019-07" db="EMBL/GenBank/DDBJ databases">
        <title>Whole genome shotgun sequence of Cellulomonas persica NBRC 101101.</title>
        <authorList>
            <person name="Hosoyama A."/>
            <person name="Uohara A."/>
            <person name="Ohji S."/>
            <person name="Ichikawa N."/>
        </authorList>
    </citation>
    <scope>NUCLEOTIDE SEQUENCE [LARGE SCALE GENOMIC DNA]</scope>
    <source>
        <strain evidence="3 4">NBRC 101101</strain>
    </source>
</reference>
<proteinExistence type="predicted"/>
<comment type="caution">
    <text evidence="3">The sequence shown here is derived from an EMBL/GenBank/DDBJ whole genome shotgun (WGS) entry which is preliminary data.</text>
</comment>
<accession>A0A510URZ5</accession>
<dbReference type="Pfam" id="PF02661">
    <property type="entry name" value="Fic"/>
    <property type="match status" value="1"/>
</dbReference>
<dbReference type="PROSITE" id="PS51459">
    <property type="entry name" value="FIDO"/>
    <property type="match status" value="1"/>
</dbReference>
<keyword evidence="4" id="KW-1185">Reference proteome</keyword>
<dbReference type="SUPFAM" id="SSF140931">
    <property type="entry name" value="Fic-like"/>
    <property type="match status" value="1"/>
</dbReference>
<feature type="region of interest" description="Disordered" evidence="1">
    <location>
        <begin position="118"/>
        <end position="142"/>
    </location>
</feature>